<gene>
    <name evidence="3" type="ORF">SAMN05877838_2708</name>
</gene>
<protein>
    <submittedName>
        <fullName evidence="3">Predicted dehydrogenase</fullName>
    </submittedName>
</protein>
<dbReference type="PANTHER" id="PTHR43818">
    <property type="entry name" value="BCDNA.GH03377"/>
    <property type="match status" value="1"/>
</dbReference>
<organism evidence="3 4">
    <name type="scientific">Hoeflea halophila</name>
    <dbReference type="NCBI Taxonomy" id="714899"/>
    <lineage>
        <taxon>Bacteria</taxon>
        <taxon>Pseudomonadati</taxon>
        <taxon>Pseudomonadota</taxon>
        <taxon>Alphaproteobacteria</taxon>
        <taxon>Hyphomicrobiales</taxon>
        <taxon>Rhizobiaceae</taxon>
        <taxon>Hoeflea</taxon>
    </lineage>
</organism>
<dbReference type="Gene3D" id="3.30.360.10">
    <property type="entry name" value="Dihydrodipicolinate Reductase, domain 2"/>
    <property type="match status" value="1"/>
</dbReference>
<keyword evidence="4" id="KW-1185">Reference proteome</keyword>
<dbReference type="Proteomes" id="UP000219465">
    <property type="component" value="Unassembled WGS sequence"/>
</dbReference>
<proteinExistence type="predicted"/>
<evidence type="ECO:0000313" key="4">
    <source>
        <dbReference type="Proteomes" id="UP000219465"/>
    </source>
</evidence>
<dbReference type="AlphaFoldDB" id="A0A286IES9"/>
<dbReference type="EMBL" id="OCPC01000004">
    <property type="protein sequence ID" value="SOE17804.1"/>
    <property type="molecule type" value="Genomic_DNA"/>
</dbReference>
<dbReference type="Pfam" id="PF01408">
    <property type="entry name" value="GFO_IDH_MocA"/>
    <property type="match status" value="1"/>
</dbReference>
<dbReference type="InterPro" id="IPR000683">
    <property type="entry name" value="Gfo/Idh/MocA-like_OxRdtase_N"/>
</dbReference>
<dbReference type="GO" id="GO:0000166">
    <property type="term" value="F:nucleotide binding"/>
    <property type="evidence" value="ECO:0007669"/>
    <property type="project" value="InterPro"/>
</dbReference>
<evidence type="ECO:0000259" key="2">
    <source>
        <dbReference type="Pfam" id="PF01408"/>
    </source>
</evidence>
<evidence type="ECO:0000256" key="1">
    <source>
        <dbReference type="ARBA" id="ARBA00023002"/>
    </source>
</evidence>
<dbReference type="InterPro" id="IPR050463">
    <property type="entry name" value="Gfo/Idh/MocA_oxidrdct_glycsds"/>
</dbReference>
<dbReference type="SUPFAM" id="SSF51735">
    <property type="entry name" value="NAD(P)-binding Rossmann-fold domains"/>
    <property type="match status" value="1"/>
</dbReference>
<dbReference type="GO" id="GO:0016491">
    <property type="term" value="F:oxidoreductase activity"/>
    <property type="evidence" value="ECO:0007669"/>
    <property type="project" value="UniProtKB-KW"/>
</dbReference>
<feature type="domain" description="Gfo/Idh/MocA-like oxidoreductase N-terminal" evidence="2">
    <location>
        <begin position="2"/>
        <end position="122"/>
    </location>
</feature>
<dbReference type="InterPro" id="IPR036291">
    <property type="entry name" value="NAD(P)-bd_dom_sf"/>
</dbReference>
<name>A0A286IES9_9HYPH</name>
<dbReference type="OrthoDB" id="9801953at2"/>
<dbReference type="PANTHER" id="PTHR43818:SF11">
    <property type="entry name" value="BCDNA.GH03377"/>
    <property type="match status" value="1"/>
</dbReference>
<evidence type="ECO:0000313" key="3">
    <source>
        <dbReference type="EMBL" id="SOE17804.1"/>
    </source>
</evidence>
<sequence length="338" mass="36860">MKTALIGLGRMGMRQATVLRQCGLDITAISDLNADACATAGEEYDVAPENRFASGEELIEKIRPELLVVATTAPSHRELVIKAAQNGARKILCEKPMAVSLDECQDMVDACQAAGVELAVNHQMRSMEQYTVPKYMAASPEFGGIGSVIVSAGNFGMAMNGTHYFEMFRYMTDEEPVLVSAWFSDDNLPNPRGPQFKDAAGSIRLETPSGKRFYMDCSSDQGHGMQVTYNCRNGRITIDELDGSMHYVARHPEHRSQPTTRYGMPYDKGERTITPADAVAPTRAVLESLLKGEDFPNGQDGLLAMKLLIAAHVSNARGGITIDLRKEELPSDLALPIA</sequence>
<reference evidence="4" key="1">
    <citation type="submission" date="2017-08" db="EMBL/GenBank/DDBJ databases">
        <authorList>
            <person name="Varghese N."/>
            <person name="Submissions S."/>
        </authorList>
    </citation>
    <scope>NUCLEOTIDE SEQUENCE [LARGE SCALE GENOMIC DNA]</scope>
    <source>
        <strain evidence="4">KCTC 23107</strain>
    </source>
</reference>
<accession>A0A286IES9</accession>
<keyword evidence="1" id="KW-0560">Oxidoreductase</keyword>
<dbReference type="SUPFAM" id="SSF55347">
    <property type="entry name" value="Glyceraldehyde-3-phosphate dehydrogenase-like, C-terminal domain"/>
    <property type="match status" value="1"/>
</dbReference>
<dbReference type="RefSeq" id="WP_097108307.1">
    <property type="nucleotide sequence ID" value="NZ_OCPC01000004.1"/>
</dbReference>
<dbReference type="Gene3D" id="3.40.50.720">
    <property type="entry name" value="NAD(P)-binding Rossmann-like Domain"/>
    <property type="match status" value="1"/>
</dbReference>